<keyword evidence="10" id="KW-1185">Reference proteome</keyword>
<evidence type="ECO:0000313" key="10">
    <source>
        <dbReference type="Proteomes" id="UP000277007"/>
    </source>
</evidence>
<comment type="similarity">
    <text evidence="2">Belongs to the ABC transporter superfamily.</text>
</comment>
<dbReference type="OrthoDB" id="9802264at2"/>
<evidence type="ECO:0000256" key="4">
    <source>
        <dbReference type="ARBA" id="ARBA00022475"/>
    </source>
</evidence>
<dbReference type="Gene3D" id="3.40.50.300">
    <property type="entry name" value="P-loop containing nucleotide triphosphate hydrolases"/>
    <property type="match status" value="2"/>
</dbReference>
<gene>
    <name evidence="9" type="ORF">EJ903_17690</name>
</gene>
<dbReference type="SUPFAM" id="SSF52540">
    <property type="entry name" value="P-loop containing nucleoside triphosphate hydrolases"/>
    <property type="match status" value="2"/>
</dbReference>
<organism evidence="9 10">
    <name type="scientific">Azospirillum griseum</name>
    <dbReference type="NCBI Taxonomy" id="2496639"/>
    <lineage>
        <taxon>Bacteria</taxon>
        <taxon>Pseudomonadati</taxon>
        <taxon>Pseudomonadota</taxon>
        <taxon>Alphaproteobacteria</taxon>
        <taxon>Rhodospirillales</taxon>
        <taxon>Azospirillaceae</taxon>
        <taxon>Azospirillum</taxon>
    </lineage>
</organism>
<dbReference type="PROSITE" id="PS50893">
    <property type="entry name" value="ABC_TRANSPORTER_2"/>
    <property type="match status" value="2"/>
</dbReference>
<dbReference type="SMART" id="SM00382">
    <property type="entry name" value="AAA"/>
    <property type="match status" value="2"/>
</dbReference>
<dbReference type="RefSeq" id="WP_126617891.1">
    <property type="nucleotide sequence ID" value="NZ_JBHUCY010000025.1"/>
</dbReference>
<keyword evidence="5" id="KW-0547">Nucleotide-binding</keyword>
<feature type="domain" description="ABC transporter" evidence="8">
    <location>
        <begin position="266"/>
        <end position="489"/>
    </location>
</feature>
<dbReference type="InterPro" id="IPR027417">
    <property type="entry name" value="P-loop_NTPase"/>
</dbReference>
<comment type="subcellular location">
    <subcellularLocation>
        <location evidence="1">Cell inner membrane</location>
        <topology evidence="1">Peripheral membrane protein</topology>
    </subcellularLocation>
</comment>
<dbReference type="GO" id="GO:0005524">
    <property type="term" value="F:ATP binding"/>
    <property type="evidence" value="ECO:0007669"/>
    <property type="project" value="UniProtKB-KW"/>
</dbReference>
<evidence type="ECO:0000256" key="1">
    <source>
        <dbReference type="ARBA" id="ARBA00004417"/>
    </source>
</evidence>
<dbReference type="GO" id="GO:0016887">
    <property type="term" value="F:ATP hydrolysis activity"/>
    <property type="evidence" value="ECO:0007669"/>
    <property type="project" value="InterPro"/>
</dbReference>
<dbReference type="EMBL" id="RXMA01000018">
    <property type="protein sequence ID" value="RTR17635.1"/>
    <property type="molecule type" value="Genomic_DNA"/>
</dbReference>
<accession>A0A3S0HVN3</accession>
<dbReference type="InterPro" id="IPR017871">
    <property type="entry name" value="ABC_transporter-like_CS"/>
</dbReference>
<dbReference type="InterPro" id="IPR003593">
    <property type="entry name" value="AAA+_ATPase"/>
</dbReference>
<evidence type="ECO:0000256" key="6">
    <source>
        <dbReference type="ARBA" id="ARBA00022840"/>
    </source>
</evidence>
<dbReference type="PANTHER" id="PTHR43297">
    <property type="entry name" value="OLIGOPEPTIDE TRANSPORT ATP-BINDING PROTEIN APPD"/>
    <property type="match status" value="1"/>
</dbReference>
<sequence>MTVLIETDGLAVDGLDSIVRPTTLRVHAGVPFTILGETGSGKSLLAQAIAGTLPDGLAARGRVRINGRDVLGLSHADKRRHLWGRAIAILPQEPWLALDPTARAAPQVWEGFTRVLKLPRAAARAATGQALRALGLEDAARKLPGQLSGGMAQRVAFVAARAGGAPIVIADEPTKGLDAARRDDAVDLLKSGMGTTGGLLVISHDIAVPKRLGGEVAIMLKGSIIESGPVDQVLSNPRHNYTRRLLAADPAVWPEPAASPVGDRLIEVEGLAKSRGGRTLFRDLSFTLHRGEIIGVVGPSGCGKSSLGDLLLGVIAPDGGTIRRNPSWPALRFQKVWQDPPAAFAPQLTLRTALGDLVRRHGLAWDRIPPLMDRLGLSTALLDRPPGGISGGELQRFSLLRTLLLDPVFLFADEPTSRLDLITQQEIVGLMRDVARETGCGLLLVSHDHALINRVADRVIAIGPQSHLASSRLASPQVASPSLTSGDAA</sequence>
<protein>
    <submittedName>
        <fullName evidence="9">ABC transporter ATP-binding protein</fullName>
    </submittedName>
</protein>
<dbReference type="PANTHER" id="PTHR43297:SF7">
    <property type="entry name" value="D,D-DIPEPTIDE TRANSPORT ATP-BINDING PROTEIN DDPD-RELATED"/>
    <property type="match status" value="1"/>
</dbReference>
<evidence type="ECO:0000256" key="5">
    <source>
        <dbReference type="ARBA" id="ARBA00022741"/>
    </source>
</evidence>
<evidence type="ECO:0000256" key="7">
    <source>
        <dbReference type="ARBA" id="ARBA00023136"/>
    </source>
</evidence>
<dbReference type="GO" id="GO:0005886">
    <property type="term" value="C:plasma membrane"/>
    <property type="evidence" value="ECO:0007669"/>
    <property type="project" value="UniProtKB-SubCell"/>
</dbReference>
<dbReference type="Proteomes" id="UP000277007">
    <property type="component" value="Unassembled WGS sequence"/>
</dbReference>
<keyword evidence="4" id="KW-1003">Cell membrane</keyword>
<keyword evidence="7" id="KW-0472">Membrane</keyword>
<dbReference type="InterPro" id="IPR050388">
    <property type="entry name" value="ABC_Ni/Peptide_Import"/>
</dbReference>
<dbReference type="InterPro" id="IPR003439">
    <property type="entry name" value="ABC_transporter-like_ATP-bd"/>
</dbReference>
<keyword evidence="3" id="KW-0813">Transport</keyword>
<feature type="domain" description="ABC transporter" evidence="8">
    <location>
        <begin position="4"/>
        <end position="246"/>
    </location>
</feature>
<dbReference type="Pfam" id="PF00005">
    <property type="entry name" value="ABC_tran"/>
    <property type="match status" value="2"/>
</dbReference>
<dbReference type="AlphaFoldDB" id="A0A3S0HVN3"/>
<evidence type="ECO:0000259" key="8">
    <source>
        <dbReference type="PROSITE" id="PS50893"/>
    </source>
</evidence>
<comment type="caution">
    <text evidence="9">The sequence shown here is derived from an EMBL/GenBank/DDBJ whole genome shotgun (WGS) entry which is preliminary data.</text>
</comment>
<reference evidence="9 10" key="1">
    <citation type="submission" date="2018-12" db="EMBL/GenBank/DDBJ databases">
        <authorList>
            <person name="Yang Y."/>
        </authorList>
    </citation>
    <scope>NUCLEOTIDE SEQUENCE [LARGE SCALE GENOMIC DNA]</scope>
    <source>
        <strain evidence="9 10">L-25-5w-1</strain>
    </source>
</reference>
<evidence type="ECO:0000256" key="2">
    <source>
        <dbReference type="ARBA" id="ARBA00005417"/>
    </source>
</evidence>
<evidence type="ECO:0000313" key="9">
    <source>
        <dbReference type="EMBL" id="RTR17635.1"/>
    </source>
</evidence>
<keyword evidence="6 9" id="KW-0067">ATP-binding</keyword>
<name>A0A3S0HVN3_9PROT</name>
<evidence type="ECO:0000256" key="3">
    <source>
        <dbReference type="ARBA" id="ARBA00022448"/>
    </source>
</evidence>
<proteinExistence type="inferred from homology"/>
<dbReference type="PROSITE" id="PS00211">
    <property type="entry name" value="ABC_TRANSPORTER_1"/>
    <property type="match status" value="1"/>
</dbReference>